<gene>
    <name evidence="2" type="ORF">FJZ47_09270</name>
</gene>
<proteinExistence type="predicted"/>
<dbReference type="InterPro" id="IPR012938">
    <property type="entry name" value="Glc/Sorbosone_DH"/>
</dbReference>
<dbReference type="InterPro" id="IPR011041">
    <property type="entry name" value="Quinoprot_gluc/sorb_DH_b-prop"/>
</dbReference>
<comment type="caution">
    <text evidence="2">The sequence shown here is derived from an EMBL/GenBank/DDBJ whole genome shotgun (WGS) entry which is preliminary data.</text>
</comment>
<name>A0A938B0N7_UNCTE</name>
<protein>
    <submittedName>
        <fullName evidence="2">PQQ-dependent sugar dehydrogenase</fullName>
    </submittedName>
</protein>
<dbReference type="SUPFAM" id="SSF50952">
    <property type="entry name" value="Soluble quinoprotein glucose dehydrogenase"/>
    <property type="match status" value="1"/>
</dbReference>
<feature type="non-terminal residue" evidence="2">
    <location>
        <position position="108"/>
    </location>
</feature>
<dbReference type="EMBL" id="VGLS01000235">
    <property type="protein sequence ID" value="MBM3223977.1"/>
    <property type="molecule type" value="Genomic_DNA"/>
</dbReference>
<evidence type="ECO:0000313" key="3">
    <source>
        <dbReference type="Proteomes" id="UP000712673"/>
    </source>
</evidence>
<reference evidence="2" key="1">
    <citation type="submission" date="2019-03" db="EMBL/GenBank/DDBJ databases">
        <title>Lake Tanganyika Metagenome-Assembled Genomes (MAGs).</title>
        <authorList>
            <person name="Tran P."/>
        </authorList>
    </citation>
    <scope>NUCLEOTIDE SEQUENCE</scope>
    <source>
        <strain evidence="2">K_DeepCast_65m_m2_066</strain>
    </source>
</reference>
<organism evidence="2 3">
    <name type="scientific">Tectimicrobiota bacterium</name>
    <dbReference type="NCBI Taxonomy" id="2528274"/>
    <lineage>
        <taxon>Bacteria</taxon>
        <taxon>Pseudomonadati</taxon>
        <taxon>Nitrospinota/Tectimicrobiota group</taxon>
        <taxon>Candidatus Tectimicrobiota</taxon>
    </lineage>
</organism>
<dbReference type="Gene3D" id="2.120.10.30">
    <property type="entry name" value="TolB, C-terminal domain"/>
    <property type="match status" value="1"/>
</dbReference>
<dbReference type="Pfam" id="PF07995">
    <property type="entry name" value="GSDH"/>
    <property type="match status" value="1"/>
</dbReference>
<dbReference type="PANTHER" id="PTHR19328">
    <property type="entry name" value="HEDGEHOG-INTERACTING PROTEIN"/>
    <property type="match status" value="1"/>
</dbReference>
<evidence type="ECO:0000259" key="1">
    <source>
        <dbReference type="Pfam" id="PF07995"/>
    </source>
</evidence>
<dbReference type="PANTHER" id="PTHR19328:SF75">
    <property type="entry name" value="ALDOSE SUGAR DEHYDROGENASE YLII"/>
    <property type="match status" value="1"/>
</dbReference>
<dbReference type="AlphaFoldDB" id="A0A938B0N7"/>
<feature type="domain" description="Glucose/Sorbosone dehydrogenase" evidence="1">
    <location>
        <begin position="44"/>
        <end position="105"/>
    </location>
</feature>
<dbReference type="InterPro" id="IPR011042">
    <property type="entry name" value="6-blade_b-propeller_TolB-like"/>
</dbReference>
<dbReference type="Proteomes" id="UP000712673">
    <property type="component" value="Unassembled WGS sequence"/>
</dbReference>
<sequence length="108" mass="11172">MLGLLLLGHGCSGSENSTAPTPAATTPPVAAATVLSLRPVATGLTNPVHVTHAGDERLFLVEQPGRIRIVQQGQLLSTPFLDITPLVRSGGEQGLLSVAFHPSYNLPG</sequence>
<accession>A0A938B0N7</accession>
<evidence type="ECO:0000313" key="2">
    <source>
        <dbReference type="EMBL" id="MBM3223977.1"/>
    </source>
</evidence>